<dbReference type="FunFam" id="3.30.70.330:FF:000029">
    <property type="entry name" value="U2 small nuclear ribonucleoprotein B"/>
    <property type="match status" value="1"/>
</dbReference>
<evidence type="ECO:0000256" key="2">
    <source>
        <dbReference type="ARBA" id="ARBA00007243"/>
    </source>
</evidence>
<dbReference type="PANTHER" id="PTHR10501">
    <property type="entry name" value="U1 SMALL NUCLEAR RIBONUCLEOPROTEIN A/U2 SMALL NUCLEAR RIBONUCLEOPROTEIN B"/>
    <property type="match status" value="1"/>
</dbReference>
<feature type="compositionally biased region" description="Low complexity" evidence="11">
    <location>
        <begin position="108"/>
        <end position="118"/>
    </location>
</feature>
<dbReference type="GO" id="GO:0003723">
    <property type="term" value="F:RNA binding"/>
    <property type="evidence" value="ECO:0007669"/>
    <property type="project" value="UniProtKB-UniRule"/>
</dbReference>
<evidence type="ECO:0000259" key="12">
    <source>
        <dbReference type="PROSITE" id="PS50102"/>
    </source>
</evidence>
<dbReference type="PROSITE" id="PS50102">
    <property type="entry name" value="RRM"/>
    <property type="match status" value="2"/>
</dbReference>
<dbReference type="CDD" id="cd12247">
    <property type="entry name" value="RRM2_U1A_like"/>
    <property type="match status" value="1"/>
</dbReference>
<dbReference type="EMBL" id="SIDB01000007">
    <property type="protein sequence ID" value="KAI3430726.1"/>
    <property type="molecule type" value="Genomic_DNA"/>
</dbReference>
<dbReference type="AlphaFoldDB" id="A0A9D4TNZ5"/>
<feature type="compositionally biased region" description="Basic residues" evidence="11">
    <location>
        <begin position="94"/>
        <end position="104"/>
    </location>
</feature>
<dbReference type="OrthoDB" id="277802at2759"/>
<keyword evidence="7" id="KW-0508">mRNA splicing</keyword>
<dbReference type="SUPFAM" id="SSF54928">
    <property type="entry name" value="RNA-binding domain, RBD"/>
    <property type="match status" value="1"/>
</dbReference>
<dbReference type="GO" id="GO:0030532">
    <property type="term" value="C:small nuclear ribonucleoprotein complex"/>
    <property type="evidence" value="ECO:0007669"/>
    <property type="project" value="UniProtKB-ARBA"/>
</dbReference>
<keyword evidence="5" id="KW-0677">Repeat</keyword>
<dbReference type="FunFam" id="3.30.70.330:FF:000039">
    <property type="entry name" value="U1 small nuclear ribonucleoprotein A"/>
    <property type="match status" value="1"/>
</dbReference>
<reference evidence="13" key="1">
    <citation type="journal article" date="2019" name="Plant J.">
        <title>Chlorella vulgaris genome assembly and annotation reveals the molecular basis for metabolic acclimation to high light conditions.</title>
        <authorList>
            <person name="Cecchin M."/>
            <person name="Marcolungo L."/>
            <person name="Rossato M."/>
            <person name="Girolomoni L."/>
            <person name="Cosentino E."/>
            <person name="Cuine S."/>
            <person name="Li-Beisson Y."/>
            <person name="Delledonne M."/>
            <person name="Ballottari M."/>
        </authorList>
    </citation>
    <scope>NUCLEOTIDE SEQUENCE</scope>
    <source>
        <strain evidence="13">211/11P</strain>
    </source>
</reference>
<organism evidence="13 14">
    <name type="scientific">Chlorella vulgaris</name>
    <name type="common">Green alga</name>
    <dbReference type="NCBI Taxonomy" id="3077"/>
    <lineage>
        <taxon>Eukaryota</taxon>
        <taxon>Viridiplantae</taxon>
        <taxon>Chlorophyta</taxon>
        <taxon>core chlorophytes</taxon>
        <taxon>Trebouxiophyceae</taxon>
        <taxon>Chlorellales</taxon>
        <taxon>Chlorellaceae</taxon>
        <taxon>Chlorella clade</taxon>
        <taxon>Chlorella</taxon>
    </lineage>
</organism>
<dbReference type="Proteomes" id="UP001055712">
    <property type="component" value="Unassembled WGS sequence"/>
</dbReference>
<evidence type="ECO:0000313" key="14">
    <source>
        <dbReference type="Proteomes" id="UP001055712"/>
    </source>
</evidence>
<name>A0A9D4TNZ5_CHLVU</name>
<proteinExistence type="inferred from homology"/>
<evidence type="ECO:0000256" key="8">
    <source>
        <dbReference type="ARBA" id="ARBA00023242"/>
    </source>
</evidence>
<feature type="domain" description="RRM" evidence="12">
    <location>
        <begin position="7"/>
        <end position="86"/>
    </location>
</feature>
<gene>
    <name evidence="13" type="ORF">D9Q98_005312</name>
</gene>
<keyword evidence="4" id="KW-0747">Spliceosome</keyword>
<evidence type="ECO:0000256" key="3">
    <source>
        <dbReference type="ARBA" id="ARBA00022664"/>
    </source>
</evidence>
<evidence type="ECO:0000256" key="10">
    <source>
        <dbReference type="PROSITE-ProRule" id="PRU00176"/>
    </source>
</evidence>
<feature type="domain" description="RRM" evidence="12">
    <location>
        <begin position="148"/>
        <end position="221"/>
    </location>
</feature>
<evidence type="ECO:0000256" key="5">
    <source>
        <dbReference type="ARBA" id="ARBA00022737"/>
    </source>
</evidence>
<keyword evidence="8" id="KW-0539">Nucleus</keyword>
<evidence type="ECO:0000256" key="9">
    <source>
        <dbReference type="ARBA" id="ARBA00023274"/>
    </source>
</evidence>
<dbReference type="Pfam" id="PF00076">
    <property type="entry name" value="RRM_1"/>
    <property type="match status" value="2"/>
</dbReference>
<evidence type="ECO:0000256" key="4">
    <source>
        <dbReference type="ARBA" id="ARBA00022728"/>
    </source>
</evidence>
<keyword evidence="9" id="KW-0687">Ribonucleoprotein</keyword>
<dbReference type="SMART" id="SM00360">
    <property type="entry name" value="RRM"/>
    <property type="match status" value="2"/>
</dbReference>
<dbReference type="InterPro" id="IPR012677">
    <property type="entry name" value="Nucleotide-bd_a/b_plait_sf"/>
</dbReference>
<protein>
    <recommendedName>
        <fullName evidence="12">RRM domain-containing protein</fullName>
    </recommendedName>
</protein>
<dbReference type="GO" id="GO:0008380">
    <property type="term" value="P:RNA splicing"/>
    <property type="evidence" value="ECO:0007669"/>
    <property type="project" value="UniProtKB-KW"/>
</dbReference>
<dbReference type="CDD" id="cd12246">
    <property type="entry name" value="RRM1_U1A_like"/>
    <property type="match status" value="1"/>
</dbReference>
<evidence type="ECO:0000256" key="6">
    <source>
        <dbReference type="ARBA" id="ARBA00022884"/>
    </source>
</evidence>
<dbReference type="GO" id="GO:0005681">
    <property type="term" value="C:spliceosomal complex"/>
    <property type="evidence" value="ECO:0007669"/>
    <property type="project" value="UniProtKB-KW"/>
</dbReference>
<dbReference type="InterPro" id="IPR000504">
    <property type="entry name" value="RRM_dom"/>
</dbReference>
<reference evidence="13" key="2">
    <citation type="submission" date="2020-11" db="EMBL/GenBank/DDBJ databases">
        <authorList>
            <person name="Cecchin M."/>
            <person name="Marcolungo L."/>
            <person name="Rossato M."/>
            <person name="Girolomoni L."/>
            <person name="Cosentino E."/>
            <person name="Cuine S."/>
            <person name="Li-Beisson Y."/>
            <person name="Delledonne M."/>
            <person name="Ballottari M."/>
        </authorList>
    </citation>
    <scope>NUCLEOTIDE SEQUENCE</scope>
    <source>
        <strain evidence="13">211/11P</strain>
        <tissue evidence="13">Whole cell</tissue>
    </source>
</reference>
<comment type="caution">
    <text evidence="13">The sequence shown here is derived from an EMBL/GenBank/DDBJ whole genome shotgun (WGS) entry which is preliminary data.</text>
</comment>
<evidence type="ECO:0000256" key="11">
    <source>
        <dbReference type="SAM" id="MobiDB-lite"/>
    </source>
</evidence>
<feature type="region of interest" description="Disordered" evidence="11">
    <location>
        <begin position="94"/>
        <end position="118"/>
    </location>
</feature>
<comment type="subcellular location">
    <subcellularLocation>
        <location evidence="1">Nucleus</location>
    </subcellularLocation>
</comment>
<dbReference type="Gene3D" id="3.30.70.330">
    <property type="match status" value="2"/>
</dbReference>
<dbReference type="InterPro" id="IPR035979">
    <property type="entry name" value="RBD_domain_sf"/>
</dbReference>
<sequence length="221" mass="23487">MDVAPNQTIYVANLQQKIKKQELKQLLFCLFGQFGKIIDIVTMRTDRLRGQAWIVFSDISAATAALRGMQDFPFFEKPMRVSFAKSASNAVSKKKGGKAAKGKPPKAPGAAADGDAAAKAKQPGDAAAAAAAGGKRQAAAVDVGQPNPRLFVEDLPSATTAAMLEMLFQQFPGCKEVTTVPAKPGIAFIQFETEMQASVAMTGLQGFKITPTNAMKITYSK</sequence>
<evidence type="ECO:0000256" key="1">
    <source>
        <dbReference type="ARBA" id="ARBA00004123"/>
    </source>
</evidence>
<dbReference type="GO" id="GO:0006397">
    <property type="term" value="P:mRNA processing"/>
    <property type="evidence" value="ECO:0007669"/>
    <property type="project" value="UniProtKB-KW"/>
</dbReference>
<accession>A0A9D4TNZ5</accession>
<keyword evidence="6 10" id="KW-0694">RNA-binding</keyword>
<evidence type="ECO:0000313" key="13">
    <source>
        <dbReference type="EMBL" id="KAI3430726.1"/>
    </source>
</evidence>
<keyword evidence="3" id="KW-0507">mRNA processing</keyword>
<evidence type="ECO:0000256" key="7">
    <source>
        <dbReference type="ARBA" id="ARBA00023187"/>
    </source>
</evidence>
<comment type="similarity">
    <text evidence="2">Belongs to the RRM U1 A/B'' family.</text>
</comment>
<keyword evidence="14" id="KW-1185">Reference proteome</keyword>